<protein>
    <submittedName>
        <fullName evidence="1">Uncharacterized protein</fullName>
    </submittedName>
</protein>
<sequence>VKPKQVDYGALPVVIKFSPPRHGEY</sequence>
<proteinExistence type="predicted"/>
<accession>A0A382F4B0</accession>
<gene>
    <name evidence="1" type="ORF">METZ01_LOCUS210038</name>
</gene>
<feature type="non-terminal residue" evidence="1">
    <location>
        <position position="1"/>
    </location>
</feature>
<name>A0A382F4B0_9ZZZZ</name>
<dbReference type="AlphaFoldDB" id="A0A382F4B0"/>
<dbReference type="EMBL" id="UINC01047650">
    <property type="protein sequence ID" value="SVB57184.1"/>
    <property type="molecule type" value="Genomic_DNA"/>
</dbReference>
<reference evidence="1" key="1">
    <citation type="submission" date="2018-05" db="EMBL/GenBank/DDBJ databases">
        <authorList>
            <person name="Lanie J.A."/>
            <person name="Ng W.-L."/>
            <person name="Kazmierczak K.M."/>
            <person name="Andrzejewski T.M."/>
            <person name="Davidsen T.M."/>
            <person name="Wayne K.J."/>
            <person name="Tettelin H."/>
            <person name="Glass J.I."/>
            <person name="Rusch D."/>
            <person name="Podicherti R."/>
            <person name="Tsui H.-C.T."/>
            <person name="Winkler M.E."/>
        </authorList>
    </citation>
    <scope>NUCLEOTIDE SEQUENCE</scope>
</reference>
<organism evidence="1">
    <name type="scientific">marine metagenome</name>
    <dbReference type="NCBI Taxonomy" id="408172"/>
    <lineage>
        <taxon>unclassified sequences</taxon>
        <taxon>metagenomes</taxon>
        <taxon>ecological metagenomes</taxon>
    </lineage>
</organism>
<evidence type="ECO:0000313" key="1">
    <source>
        <dbReference type="EMBL" id="SVB57184.1"/>
    </source>
</evidence>